<name>A0AAU9SU01_THLAR</name>
<evidence type="ECO:0000256" key="1">
    <source>
        <dbReference type="ARBA" id="ARBA00007626"/>
    </source>
</evidence>
<dbReference type="Pfam" id="PF13041">
    <property type="entry name" value="PPR_2"/>
    <property type="match status" value="4"/>
</dbReference>
<evidence type="ECO:0000256" key="2">
    <source>
        <dbReference type="ARBA" id="ARBA00022737"/>
    </source>
</evidence>
<organism evidence="5 6">
    <name type="scientific">Thlaspi arvense</name>
    <name type="common">Field penny-cress</name>
    <dbReference type="NCBI Taxonomy" id="13288"/>
    <lineage>
        <taxon>Eukaryota</taxon>
        <taxon>Viridiplantae</taxon>
        <taxon>Streptophyta</taxon>
        <taxon>Embryophyta</taxon>
        <taxon>Tracheophyta</taxon>
        <taxon>Spermatophyta</taxon>
        <taxon>Magnoliopsida</taxon>
        <taxon>eudicotyledons</taxon>
        <taxon>Gunneridae</taxon>
        <taxon>Pentapetalae</taxon>
        <taxon>rosids</taxon>
        <taxon>malvids</taxon>
        <taxon>Brassicales</taxon>
        <taxon>Brassicaceae</taxon>
        <taxon>Thlaspideae</taxon>
        <taxon>Thlaspi</taxon>
    </lineage>
</organism>
<feature type="region of interest" description="Disordered" evidence="4">
    <location>
        <begin position="44"/>
        <end position="93"/>
    </location>
</feature>
<feature type="region of interest" description="Disordered" evidence="4">
    <location>
        <begin position="128"/>
        <end position="149"/>
    </location>
</feature>
<dbReference type="PANTHER" id="PTHR47447:SF23">
    <property type="entry name" value="PENTACOTRIPEPTIDE-REPEAT REGION OF PRORP DOMAIN-CONTAINING PROTEIN"/>
    <property type="match status" value="1"/>
</dbReference>
<feature type="repeat" description="PPR" evidence="3">
    <location>
        <begin position="478"/>
        <end position="512"/>
    </location>
</feature>
<keyword evidence="6" id="KW-1185">Reference proteome</keyword>
<feature type="repeat" description="PPR" evidence="3">
    <location>
        <begin position="266"/>
        <end position="300"/>
    </location>
</feature>
<comment type="similarity">
    <text evidence="1">Belongs to the PPR family. P subfamily.</text>
</comment>
<dbReference type="Gene3D" id="1.25.40.10">
    <property type="entry name" value="Tetratricopeptide repeat domain"/>
    <property type="match status" value="4"/>
</dbReference>
<keyword evidence="2" id="KW-0677">Repeat</keyword>
<protein>
    <recommendedName>
        <fullName evidence="7">Pentatricopeptide repeat-containing protein</fullName>
    </recommendedName>
</protein>
<feature type="repeat" description="PPR" evidence="3">
    <location>
        <begin position="407"/>
        <end position="441"/>
    </location>
</feature>
<feature type="repeat" description="PPR" evidence="3">
    <location>
        <begin position="442"/>
        <end position="477"/>
    </location>
</feature>
<gene>
    <name evidence="5" type="ORF">TAV2_LOCUS19762</name>
</gene>
<evidence type="ECO:0000313" key="6">
    <source>
        <dbReference type="Proteomes" id="UP000836841"/>
    </source>
</evidence>
<dbReference type="EMBL" id="OU466862">
    <property type="protein sequence ID" value="CAH2070807.1"/>
    <property type="molecule type" value="Genomic_DNA"/>
</dbReference>
<proteinExistence type="inferred from homology"/>
<dbReference type="AlphaFoldDB" id="A0AAU9SU01"/>
<dbReference type="Pfam" id="PF13812">
    <property type="entry name" value="PPR_3"/>
    <property type="match status" value="1"/>
</dbReference>
<feature type="repeat" description="PPR" evidence="3">
    <location>
        <begin position="618"/>
        <end position="652"/>
    </location>
</feature>
<evidence type="ECO:0000256" key="4">
    <source>
        <dbReference type="SAM" id="MobiDB-lite"/>
    </source>
</evidence>
<dbReference type="PANTHER" id="PTHR47447">
    <property type="entry name" value="OS03G0856100 PROTEIN"/>
    <property type="match status" value="1"/>
</dbReference>
<feature type="compositionally biased region" description="Low complexity" evidence="4">
    <location>
        <begin position="44"/>
        <end position="60"/>
    </location>
</feature>
<sequence>MSVVTTSLSTQSFYTSFPLPHRLQLPEPYLPLRSPLSRKPLYLSASASATPSSSPSSSSPIFLSFFDDPLPENVPEPDNSTINSEEGKEQEDPILKFFKSRTLSAELTEDPARESKFSLQKNRRTSWHLAPDFTDPETESGPEPENPVSLANQQTIGVHTPFKSGVAWGILEIAKTLKENQTLGEMLSGFEGKVSETECVEVLVMMGESGYVKSCLYFHEWMSLQNPSLVSPRACSVLFTLLGREAMGDKILLLLRNLPDKDEFSDVRLYNAAISGLSASQRYDDAWEVYEAMDKINVDPDNVTCAIMITAMKKSGRSAKEVWEIFEKMSAKGVRWSQDVFGGLVKSFCDEGLKEEALVIQTEMEKKGIRSNTIVYNTLMDAYNKSNNIEEVEGLFAEMRTKGLKPTSATYNILMDAYARRMQPDIVEKLLQEMEGLGLEPNVKSYTCLISAYGRTKKMSDLAADAFLRMKKLGLRPTSHSYTALIHAYSVSGWHEKAYASFEEMLKEGIKPSIETYTSLLDAFRRSGDVEKLMEIWKLMLRVKIQGTRITYNTVLDGFAKQGRYIEARDVVSEFDKMGLQPTVMTYNMLMNAYARGGQDSKLPQLLKDMAALNLKPDSITYSTMIYAFVRVRDFKRAFYYHKMMVKSGQVPDPRSYEKLRAILEDKAKTKNRKDKSAILGIINSKFGRVEAKTRGKKDEFWKYKRNRTSYKPDPHRS</sequence>
<evidence type="ECO:0000313" key="5">
    <source>
        <dbReference type="EMBL" id="CAH2070807.1"/>
    </source>
</evidence>
<feature type="repeat" description="PPR" evidence="3">
    <location>
        <begin position="513"/>
        <end position="547"/>
    </location>
</feature>
<feature type="repeat" description="PPR" evidence="3">
    <location>
        <begin position="301"/>
        <end position="336"/>
    </location>
</feature>
<dbReference type="NCBIfam" id="TIGR00756">
    <property type="entry name" value="PPR"/>
    <property type="match status" value="9"/>
</dbReference>
<evidence type="ECO:0008006" key="7">
    <source>
        <dbReference type="Google" id="ProtNLM"/>
    </source>
</evidence>
<reference evidence="5 6" key="1">
    <citation type="submission" date="2022-03" db="EMBL/GenBank/DDBJ databases">
        <authorList>
            <person name="Nunn A."/>
            <person name="Chopra R."/>
            <person name="Nunn A."/>
            <person name="Contreras Garrido A."/>
        </authorList>
    </citation>
    <scope>NUCLEOTIDE SEQUENCE [LARGE SCALE GENOMIC DNA]</scope>
</reference>
<accession>A0AAU9SU01</accession>
<feature type="repeat" description="PPR" evidence="3">
    <location>
        <begin position="583"/>
        <end position="617"/>
    </location>
</feature>
<dbReference type="InterPro" id="IPR002885">
    <property type="entry name" value="PPR_rpt"/>
</dbReference>
<feature type="repeat" description="PPR" evidence="3">
    <location>
        <begin position="337"/>
        <end position="371"/>
    </location>
</feature>
<dbReference type="Pfam" id="PF01535">
    <property type="entry name" value="PPR"/>
    <property type="match status" value="2"/>
</dbReference>
<dbReference type="Proteomes" id="UP000836841">
    <property type="component" value="Chromosome 6"/>
</dbReference>
<feature type="repeat" description="PPR" evidence="3">
    <location>
        <begin position="548"/>
        <end position="582"/>
    </location>
</feature>
<feature type="repeat" description="PPR" evidence="3">
    <location>
        <begin position="372"/>
        <end position="406"/>
    </location>
</feature>
<dbReference type="PROSITE" id="PS51375">
    <property type="entry name" value="PPR"/>
    <property type="match status" value="11"/>
</dbReference>
<dbReference type="InterPro" id="IPR011990">
    <property type="entry name" value="TPR-like_helical_dom_sf"/>
</dbReference>
<evidence type="ECO:0000256" key="3">
    <source>
        <dbReference type="PROSITE-ProRule" id="PRU00708"/>
    </source>
</evidence>